<dbReference type="AlphaFoldDB" id="A0A6N2MBK5"/>
<evidence type="ECO:0000313" key="2">
    <source>
        <dbReference type="EMBL" id="VFU51323.1"/>
    </source>
</evidence>
<protein>
    <submittedName>
        <fullName evidence="2">Uncharacterized protein</fullName>
    </submittedName>
</protein>
<gene>
    <name evidence="2" type="ORF">SVIM_LOCUS346581</name>
</gene>
<sequence length="125" mass="14125">MASIEHHRTQELHQSLIFSSRFASEGLAGFSIPARIHGENEQNVVSDRRPPSSSPNSQMEPTRVIDYQTDEKERSSNDTLAYEKKTSDLNILDYTVTVSAMAANPQYYNLLSYPKHNAWNATVHS</sequence>
<evidence type="ECO:0000256" key="1">
    <source>
        <dbReference type="SAM" id="MobiDB-lite"/>
    </source>
</evidence>
<dbReference type="EMBL" id="CAADRP010001752">
    <property type="protein sequence ID" value="VFU51323.1"/>
    <property type="molecule type" value="Genomic_DNA"/>
</dbReference>
<proteinExistence type="predicted"/>
<reference evidence="2" key="1">
    <citation type="submission" date="2019-03" db="EMBL/GenBank/DDBJ databases">
        <authorList>
            <person name="Mank J."/>
            <person name="Almeida P."/>
        </authorList>
    </citation>
    <scope>NUCLEOTIDE SEQUENCE</scope>
    <source>
        <strain evidence="2">78183</strain>
    </source>
</reference>
<name>A0A6N2MBK5_SALVM</name>
<accession>A0A6N2MBK5</accession>
<organism evidence="2">
    <name type="scientific">Salix viminalis</name>
    <name type="common">Common osier</name>
    <name type="synonym">Basket willow</name>
    <dbReference type="NCBI Taxonomy" id="40686"/>
    <lineage>
        <taxon>Eukaryota</taxon>
        <taxon>Viridiplantae</taxon>
        <taxon>Streptophyta</taxon>
        <taxon>Embryophyta</taxon>
        <taxon>Tracheophyta</taxon>
        <taxon>Spermatophyta</taxon>
        <taxon>Magnoliopsida</taxon>
        <taxon>eudicotyledons</taxon>
        <taxon>Gunneridae</taxon>
        <taxon>Pentapetalae</taxon>
        <taxon>rosids</taxon>
        <taxon>fabids</taxon>
        <taxon>Malpighiales</taxon>
        <taxon>Salicaceae</taxon>
        <taxon>Saliceae</taxon>
        <taxon>Salix</taxon>
    </lineage>
</organism>
<feature type="region of interest" description="Disordered" evidence="1">
    <location>
        <begin position="38"/>
        <end position="65"/>
    </location>
</feature>
<feature type="compositionally biased region" description="Basic and acidic residues" evidence="1">
    <location>
        <begin position="38"/>
        <end position="50"/>
    </location>
</feature>